<dbReference type="SUPFAM" id="SSF52047">
    <property type="entry name" value="RNI-like"/>
    <property type="match status" value="1"/>
</dbReference>
<organism evidence="2 3">
    <name type="scientific">Mycena chlorophos</name>
    <name type="common">Agaric fungus</name>
    <name type="synonym">Agaricus chlorophos</name>
    <dbReference type="NCBI Taxonomy" id="658473"/>
    <lineage>
        <taxon>Eukaryota</taxon>
        <taxon>Fungi</taxon>
        <taxon>Dikarya</taxon>
        <taxon>Basidiomycota</taxon>
        <taxon>Agaricomycotina</taxon>
        <taxon>Agaricomycetes</taxon>
        <taxon>Agaricomycetidae</taxon>
        <taxon>Agaricales</taxon>
        <taxon>Marasmiineae</taxon>
        <taxon>Mycenaceae</taxon>
        <taxon>Mycena</taxon>
    </lineage>
</organism>
<dbReference type="Proteomes" id="UP000613580">
    <property type="component" value="Unassembled WGS sequence"/>
</dbReference>
<dbReference type="AlphaFoldDB" id="A0A8H6SS69"/>
<proteinExistence type="predicted"/>
<evidence type="ECO:0000313" key="2">
    <source>
        <dbReference type="EMBL" id="KAF7304253.1"/>
    </source>
</evidence>
<accession>A0A8H6SS69</accession>
<keyword evidence="3" id="KW-1185">Reference proteome</keyword>
<dbReference type="InterPro" id="IPR055411">
    <property type="entry name" value="LRR_FXL15/At3g58940/PEG3-like"/>
</dbReference>
<reference evidence="2" key="1">
    <citation type="submission" date="2020-05" db="EMBL/GenBank/DDBJ databases">
        <title>Mycena genomes resolve the evolution of fungal bioluminescence.</title>
        <authorList>
            <person name="Tsai I.J."/>
        </authorList>
    </citation>
    <scope>NUCLEOTIDE SEQUENCE</scope>
    <source>
        <strain evidence="2">110903Hualien_Pintung</strain>
    </source>
</reference>
<protein>
    <recommendedName>
        <fullName evidence="1">F-box/LRR-repeat protein 15/At3g58940/PEG3-like LRR domain-containing protein</fullName>
    </recommendedName>
</protein>
<name>A0A8H6SS69_MYCCL</name>
<sequence length="327" mass="37111">MSEPRLPPELEHIIFKLATRDFPGTIPTLMRVARRVLEWTEPALYRILQFQMDTIPTEAFLRAIRTNSQEFAARSVESIFFAAPQEIPYELGTDVLRKCTGIVRFGTTYPFTGPSVLEALGNLPNLRHLTLNLASLLAWDDDSIPDASLYPLPAAFRNITHLSLIDLMVRSGGEHRTYELLPRFPALTHLAMRRAHIPDDTIRSLLASCQELQILLLTTDANPLPLRDGLPSADPRLVFGFLSNEYRRFWGDWLSGAKGGHDMWAATDEAVQARVRSNANHESWNSSEAWISFHTEPLIRNRRVPRGLVEKFGYLTLDDEPLPPEFD</sequence>
<dbReference type="Pfam" id="PF24758">
    <property type="entry name" value="LRR_At5g56370"/>
    <property type="match status" value="1"/>
</dbReference>
<evidence type="ECO:0000313" key="3">
    <source>
        <dbReference type="Proteomes" id="UP000613580"/>
    </source>
</evidence>
<feature type="domain" description="F-box/LRR-repeat protein 15/At3g58940/PEG3-like LRR" evidence="1">
    <location>
        <begin position="149"/>
        <end position="222"/>
    </location>
</feature>
<comment type="caution">
    <text evidence="2">The sequence shown here is derived from an EMBL/GenBank/DDBJ whole genome shotgun (WGS) entry which is preliminary data.</text>
</comment>
<dbReference type="EMBL" id="JACAZE010000011">
    <property type="protein sequence ID" value="KAF7304253.1"/>
    <property type="molecule type" value="Genomic_DNA"/>
</dbReference>
<evidence type="ECO:0000259" key="1">
    <source>
        <dbReference type="Pfam" id="PF24758"/>
    </source>
</evidence>
<dbReference type="Gene3D" id="3.80.10.10">
    <property type="entry name" value="Ribonuclease Inhibitor"/>
    <property type="match status" value="1"/>
</dbReference>
<dbReference type="OrthoDB" id="2900663at2759"/>
<gene>
    <name evidence="2" type="ORF">HMN09_00826600</name>
</gene>
<dbReference type="InterPro" id="IPR032675">
    <property type="entry name" value="LRR_dom_sf"/>
</dbReference>